<proteinExistence type="predicted"/>
<feature type="compositionally biased region" description="Low complexity" evidence="2">
    <location>
        <begin position="1040"/>
        <end position="1064"/>
    </location>
</feature>
<keyword evidence="4" id="KW-1185">Reference proteome</keyword>
<sequence length="1505" mass="155880">MAGLRDTEAQVSVSVSGISELEKLNEATNSTIASLTKLDELTSRGFGMSGGANGGIGKIVEETKLASENVNRFKENLESAANSGAGVAEKLQRGTSALSEQLSMSERLSASSAKIAENKAKESVANDKAVISAEKVAQSQSQTVEKANKAEISAEKLTQAQTKSAEASAKLAQEQSKASEYAVKAANAQDKETASIEKSVAAAEKLAAARQKDLALAEKYQAQTNSINQAAARSSMLGSSNGGAKSEGRIKSAAKESLALFAPGMLMASGVMRGAEYVQDLFKEGAKYNSEVSGMGGTWGTLVDGARGEGISARDSGTASGIISGIQSTSRTTGRSLDLVNEGYQQMYHATENADRTKRLVHSEMMIADAMNMSDAQASRFAMYGVGHSLDRGYVTGGAMNQMVQYAPALNSALTRAYLAQTQHKNIADVDEKDVERNKGSLRDRIKNKEVSAAMLEDALNYLGDDKFKHAAENAQKTIPGMVRSFENGLPRLVGKFENSFLEPLGKASSGLFEKATKWINGTDSDKWAESVGKSLSDITVKFTNFAFEVGNGVGKIWGATSQFRSGFADGFVTEFGNIKNAVGDTAKFVGKQYQKLIDILPKGAGDKAKDIGEITGKVTAFIVALKAAKHLPVIGKPFEKLLGYASELAGKLPIIGGSLSKIIGGQPHIKAGDKMMTAADTMMAAATKMAGTNGIAGASESAGGGFANKGRVVSSDSKFTLAGKMANSKFGAGVDNMFLKGAGLASKGGIKGVMGKALMASSTGIGRLGIGSANLLSRVGGTKLGGLAVGAGRVGKSIFSRGGGALNAAFAGFDIYSAMKNSKAGTKKRHEGVGSAVGAGIGGTLGAALGSFVGPVGTVSGGLVGSWLGDKAGGFVGSNWNGLMKFGDKVMHNRVLPEDKSHRNSNHSNDLSKGFHFPTLFKRTDHKSAFNRNDREGSMPKLKNPFANWKMPKLNMPKLPKMTNPFKSWKFPNLKMPKLPRIKNPFAGWKMPKISLPKIPKIKNPFKDFKFPKIKFPKLPNWLSKLNPFGHAKSSAKGANNEAKNVSKSASSANKNISKTSSAGKKAGAALGKSFNSAFNSIKSGSSKIGSSLSSGIKKAQNAAKSGAKGLTNSFKSFFKGMDSSARGAFNKLVSSVKSGMNKAKSAASSGSSGIGKAISSGLKNVNSSAKSAMSGLASSVRSGISKAKSAASSGASKIVSTINSGLSKLGTVSSSGFNKMSSSMSSSMSKVSSVATSGMAKVAAAVTAGMAIVYGAINSGANKSVSPMTSAFNKMASSGTSSSSKVAGSISNIGSSASSATNKVNSLAAAINGLKSKTITITANVAGKGASKLATGTYGAVSAFARIPAYAGGSGGGHQGGLALVNDGKGENYREAYMLPNGFIGLFPKKRNMIVDLPAGAHVLNGDDTKRKFGSGLTRYAEGTEGAVEAINNRKSSKANNGSSNQLAKTKTETKLSIGKIEININDTSGNAKDMADEIGRQVEKKLEEVLRKFNSNYSALGA</sequence>
<keyword evidence="1" id="KW-0175">Coiled coil</keyword>
<reference evidence="3 4" key="1">
    <citation type="submission" date="2023-10" db="EMBL/GenBank/DDBJ databases">
        <authorList>
            <person name="Botero Cardona J."/>
        </authorList>
    </citation>
    <scope>NUCLEOTIDE SEQUENCE [LARGE SCALE GENOMIC DNA]</scope>
    <source>
        <strain evidence="3 4">R-53137</strain>
    </source>
</reference>
<feature type="region of interest" description="Disordered" evidence="2">
    <location>
        <begin position="1034"/>
        <end position="1064"/>
    </location>
</feature>
<evidence type="ECO:0000256" key="1">
    <source>
        <dbReference type="SAM" id="Coils"/>
    </source>
</evidence>
<protein>
    <submittedName>
        <fullName evidence="3">Phage-related protein</fullName>
    </submittedName>
</protein>
<evidence type="ECO:0000313" key="4">
    <source>
        <dbReference type="Proteomes" id="UP001314262"/>
    </source>
</evidence>
<evidence type="ECO:0000256" key="2">
    <source>
        <dbReference type="SAM" id="MobiDB-lite"/>
    </source>
</evidence>
<accession>A0ABN9YMZ2</accession>
<dbReference type="EMBL" id="CAUZLT010000001">
    <property type="protein sequence ID" value="CAK1228289.1"/>
    <property type="molecule type" value="Genomic_DNA"/>
</dbReference>
<dbReference type="Proteomes" id="UP001314262">
    <property type="component" value="Unassembled WGS sequence"/>
</dbReference>
<organism evidence="3 4">
    <name type="scientific">Fructobacillus tropaeoli</name>
    <dbReference type="NCBI Taxonomy" id="709323"/>
    <lineage>
        <taxon>Bacteria</taxon>
        <taxon>Bacillati</taxon>
        <taxon>Bacillota</taxon>
        <taxon>Bacilli</taxon>
        <taxon>Lactobacillales</taxon>
        <taxon>Lactobacillaceae</taxon>
        <taxon>Fructobacillus</taxon>
    </lineage>
</organism>
<feature type="coiled-coil region" evidence="1">
    <location>
        <begin position="157"/>
        <end position="191"/>
    </location>
</feature>
<dbReference type="RefSeq" id="WP_338348885.1">
    <property type="nucleotide sequence ID" value="NZ_CAUZLQ010000002.1"/>
</dbReference>
<comment type="caution">
    <text evidence="3">The sequence shown here is derived from an EMBL/GenBank/DDBJ whole genome shotgun (WGS) entry which is preliminary data.</text>
</comment>
<evidence type="ECO:0000313" key="3">
    <source>
        <dbReference type="EMBL" id="CAK1228289.1"/>
    </source>
</evidence>
<gene>
    <name evidence="3" type="ORF">R53137_KAKDMLNK_00225</name>
</gene>
<name>A0ABN9YMZ2_9LACO</name>